<feature type="region of interest" description="Disordered" evidence="2">
    <location>
        <begin position="50"/>
        <end position="92"/>
    </location>
</feature>
<dbReference type="PANTHER" id="PTHR46910">
    <property type="entry name" value="TRANSCRIPTION FACTOR PDR1"/>
    <property type="match status" value="1"/>
</dbReference>
<protein>
    <recommendedName>
        <fullName evidence="3">Xylanolytic transcriptional activator regulatory domain-containing protein</fullName>
    </recommendedName>
</protein>
<organism evidence="4 5">
    <name type="scientific">Pseudallescheria apiosperma</name>
    <name type="common">Scedosporium apiospermum</name>
    <dbReference type="NCBI Taxonomy" id="563466"/>
    <lineage>
        <taxon>Eukaryota</taxon>
        <taxon>Fungi</taxon>
        <taxon>Dikarya</taxon>
        <taxon>Ascomycota</taxon>
        <taxon>Pezizomycotina</taxon>
        <taxon>Sordariomycetes</taxon>
        <taxon>Hypocreomycetidae</taxon>
        <taxon>Microascales</taxon>
        <taxon>Microascaceae</taxon>
        <taxon>Scedosporium</taxon>
    </lineage>
</organism>
<dbReference type="Proteomes" id="UP000028545">
    <property type="component" value="Unassembled WGS sequence"/>
</dbReference>
<evidence type="ECO:0000256" key="2">
    <source>
        <dbReference type="SAM" id="MobiDB-lite"/>
    </source>
</evidence>
<dbReference type="InterPro" id="IPR050987">
    <property type="entry name" value="AtrR-like"/>
</dbReference>
<dbReference type="PANTHER" id="PTHR46910:SF18">
    <property type="entry name" value="ZN(II)2CYS6 TRANSCRIPTION FACTOR (EUROFUNG)"/>
    <property type="match status" value="1"/>
</dbReference>
<evidence type="ECO:0000256" key="1">
    <source>
        <dbReference type="ARBA" id="ARBA00023242"/>
    </source>
</evidence>
<feature type="domain" description="Xylanolytic transcriptional activator regulatory" evidence="3">
    <location>
        <begin position="127"/>
        <end position="307"/>
    </location>
</feature>
<reference evidence="4 5" key="1">
    <citation type="journal article" date="2014" name="Genome Announc.">
        <title>Draft genome sequence of the pathogenic fungus Scedosporium apiospermum.</title>
        <authorList>
            <person name="Vandeputte P."/>
            <person name="Ghamrawi S."/>
            <person name="Rechenmann M."/>
            <person name="Iltis A."/>
            <person name="Giraud S."/>
            <person name="Fleury M."/>
            <person name="Thornton C."/>
            <person name="Delhaes L."/>
            <person name="Meyer W."/>
            <person name="Papon N."/>
            <person name="Bouchara J.P."/>
        </authorList>
    </citation>
    <scope>NUCLEOTIDE SEQUENCE [LARGE SCALE GENOMIC DNA]</scope>
    <source>
        <strain evidence="4 5">IHEM 14462</strain>
    </source>
</reference>
<dbReference type="HOGENOM" id="CLU_016203_1_0_1"/>
<feature type="compositionally biased region" description="Polar residues" evidence="2">
    <location>
        <begin position="60"/>
        <end position="76"/>
    </location>
</feature>
<dbReference type="AlphaFoldDB" id="A0A084FXR6"/>
<evidence type="ECO:0000313" key="4">
    <source>
        <dbReference type="EMBL" id="KEZ39878.1"/>
    </source>
</evidence>
<dbReference type="KEGG" id="sapo:SAPIO_CDS8829"/>
<dbReference type="GO" id="GO:0003700">
    <property type="term" value="F:DNA-binding transcription factor activity"/>
    <property type="evidence" value="ECO:0007669"/>
    <property type="project" value="InterPro"/>
</dbReference>
<dbReference type="GO" id="GO:0008270">
    <property type="term" value="F:zinc ion binding"/>
    <property type="evidence" value="ECO:0007669"/>
    <property type="project" value="InterPro"/>
</dbReference>
<dbReference type="OMA" id="GDPWSTF"/>
<accession>A0A084FXR6</accession>
<dbReference type="VEuPathDB" id="FungiDB:SAPIO_CDS8829"/>
<dbReference type="GeneID" id="27727901"/>
<dbReference type="EMBL" id="JOWA01000132">
    <property type="protein sequence ID" value="KEZ39878.1"/>
    <property type="molecule type" value="Genomic_DNA"/>
</dbReference>
<evidence type="ECO:0000313" key="5">
    <source>
        <dbReference type="Proteomes" id="UP000028545"/>
    </source>
</evidence>
<comment type="caution">
    <text evidence="4">The sequence shown here is derived from an EMBL/GenBank/DDBJ whole genome shotgun (WGS) entry which is preliminary data.</text>
</comment>
<sequence length="588" mass="65286">MSGSRPRRLRASRACDYCHKHFDLACVYERPLRRGRTLAGQSVSRLGLSRSSHVWPGHHQQPSTANHSSLPSTNNDVPRPTPAAIPPVQSRRGSFGGVWNGADNTLSLGRGWKSFARASTPLLAPVLSVYFETVYPIFPLFDRESLELAVAAGEHTRNRAFFCSVMAACALASSRVRDGALVSPGRHSPDLLVLPSEDFFAAAEEALPSDPIDAHDFNYVRGAALLALTSIQDGKIDQMRKYIGTYFTIMAIRQWHDETHWPEGLSALAMEEMRRLYWSIYTLDIYLSTVWGGCFHFQEAHAHVDYPQGISSTPQTGDSDWIVGWNFTTDLYRILEHALTRLRTRNSKFNLFCVRDGISGSSPAGIVGSGNGNILERVDGLYLSLPSIFKELRPATGNISTDIYGFQAANIQATLALLRMVLFSLEIDADMEKKCAVAEDILTIFHHVPKSFQRAISTPLIYHIASIGNILGSVMEGPLSETSYQRVRGILLSMASLLESLEAFLRRRTGAGKHLRELVERIDVYMASRREIPTSATTQEADPGELPAANVDGDVIDNLSPLFQLPDELLQDWNWPLMILADTEQPFI</sequence>
<name>A0A084FXR6_PSEDA</name>
<keyword evidence="1" id="KW-0539">Nucleus</keyword>
<evidence type="ECO:0000259" key="3">
    <source>
        <dbReference type="Pfam" id="PF04082"/>
    </source>
</evidence>
<dbReference type="InterPro" id="IPR007219">
    <property type="entry name" value="XnlR_reg_dom"/>
</dbReference>
<dbReference type="GO" id="GO:0006351">
    <property type="term" value="P:DNA-templated transcription"/>
    <property type="evidence" value="ECO:0007669"/>
    <property type="project" value="InterPro"/>
</dbReference>
<dbReference type="RefSeq" id="XP_016639677.1">
    <property type="nucleotide sequence ID" value="XM_016790374.1"/>
</dbReference>
<gene>
    <name evidence="4" type="ORF">SAPIO_CDS8829</name>
</gene>
<dbReference type="CDD" id="cd12148">
    <property type="entry name" value="fungal_TF_MHR"/>
    <property type="match status" value="1"/>
</dbReference>
<dbReference type="GO" id="GO:0003677">
    <property type="term" value="F:DNA binding"/>
    <property type="evidence" value="ECO:0007669"/>
    <property type="project" value="InterPro"/>
</dbReference>
<dbReference type="Pfam" id="PF04082">
    <property type="entry name" value="Fungal_trans"/>
    <property type="match status" value="1"/>
</dbReference>
<keyword evidence="5" id="KW-1185">Reference proteome</keyword>
<proteinExistence type="predicted"/>
<dbReference type="OrthoDB" id="2123952at2759"/>